<proteinExistence type="inferred from homology"/>
<feature type="domain" description="Glycoside hydrolase family 5" evidence="4">
    <location>
        <begin position="46"/>
        <end position="312"/>
    </location>
</feature>
<sequence length="349" mass="38149">MMHSHATGQTARSIRHAAIALAVLGLPDSAAGQTRAPLAGVNLAGGEFNSGRKPGTYAKDYIYPDARIAAPFIAMGMKIVRVPLLWERLQPSAAQPLSASEIGRLDKVIAGLKGFEIIILDIHNYGKRNGKRLDQMADGDAQFADLWRRLAERYREDPRIAFGLMNEPNGMAPAQWRRIVDAGVAAIRKAGARNLLLVPGSNWTGAHSWAAGGTRSNAAAFSDFRDPGSNYAFEMHQYLDPDSSGMKMQCEDAPVIRQRMMAATNWLRTNKHKGFLGEFGAPPDARCLASLDALLDHMHRNADVWMGWTYWAGGGWWGPNYPLSVQPVKGAARPQASILAKYSSRGARK</sequence>
<organism evidence="5 6">
    <name type="scientific">Sphingobium scionense</name>
    <dbReference type="NCBI Taxonomy" id="1404341"/>
    <lineage>
        <taxon>Bacteria</taxon>
        <taxon>Pseudomonadati</taxon>
        <taxon>Pseudomonadota</taxon>
        <taxon>Alphaproteobacteria</taxon>
        <taxon>Sphingomonadales</taxon>
        <taxon>Sphingomonadaceae</taxon>
        <taxon>Sphingobium</taxon>
    </lineage>
</organism>
<comment type="similarity">
    <text evidence="3">Belongs to the glycosyl hydrolase 5 (cellulase A) family.</text>
</comment>
<dbReference type="InterPro" id="IPR001547">
    <property type="entry name" value="Glyco_hydro_5"/>
</dbReference>
<evidence type="ECO:0000256" key="3">
    <source>
        <dbReference type="RuleBase" id="RU361153"/>
    </source>
</evidence>
<keyword evidence="6" id="KW-1185">Reference proteome</keyword>
<evidence type="ECO:0000313" key="6">
    <source>
        <dbReference type="Proteomes" id="UP000590524"/>
    </source>
</evidence>
<accession>A0A7W6PUF0</accession>
<gene>
    <name evidence="5" type="ORF">GGQ90_002109</name>
</gene>
<evidence type="ECO:0000313" key="5">
    <source>
        <dbReference type="EMBL" id="MBB4148330.1"/>
    </source>
</evidence>
<dbReference type="PROSITE" id="PS00659">
    <property type="entry name" value="GLYCOSYL_HYDROL_F5"/>
    <property type="match status" value="1"/>
</dbReference>
<dbReference type="Gene3D" id="3.20.20.80">
    <property type="entry name" value="Glycosidases"/>
    <property type="match status" value="1"/>
</dbReference>
<name>A0A7W6PUF0_9SPHN</name>
<evidence type="ECO:0000259" key="4">
    <source>
        <dbReference type="Pfam" id="PF00150"/>
    </source>
</evidence>
<protein>
    <submittedName>
        <fullName evidence="5">Endoglucanase</fullName>
        <ecNumber evidence="5">3.2.1.4</ecNumber>
    </submittedName>
</protein>
<dbReference type="PANTHER" id="PTHR34142:SF1">
    <property type="entry name" value="GLYCOSIDE HYDROLASE FAMILY 5 DOMAIN-CONTAINING PROTEIN"/>
    <property type="match status" value="1"/>
</dbReference>
<dbReference type="GO" id="GO:0008810">
    <property type="term" value="F:cellulase activity"/>
    <property type="evidence" value="ECO:0007669"/>
    <property type="project" value="UniProtKB-EC"/>
</dbReference>
<comment type="caution">
    <text evidence="5">The sequence shown here is derived from an EMBL/GenBank/DDBJ whole genome shotgun (WGS) entry which is preliminary data.</text>
</comment>
<dbReference type="EC" id="3.2.1.4" evidence="5"/>
<dbReference type="EMBL" id="JACIEU010000007">
    <property type="protein sequence ID" value="MBB4148330.1"/>
    <property type="molecule type" value="Genomic_DNA"/>
</dbReference>
<dbReference type="AlphaFoldDB" id="A0A7W6PUF0"/>
<dbReference type="InterPro" id="IPR018087">
    <property type="entry name" value="Glyco_hydro_5_CS"/>
</dbReference>
<keyword evidence="2 3" id="KW-0326">Glycosidase</keyword>
<dbReference type="Proteomes" id="UP000590524">
    <property type="component" value="Unassembled WGS sequence"/>
</dbReference>
<evidence type="ECO:0000256" key="2">
    <source>
        <dbReference type="ARBA" id="ARBA00023295"/>
    </source>
</evidence>
<dbReference type="InterPro" id="IPR017853">
    <property type="entry name" value="GH"/>
</dbReference>
<evidence type="ECO:0000256" key="1">
    <source>
        <dbReference type="ARBA" id="ARBA00022801"/>
    </source>
</evidence>
<dbReference type="PANTHER" id="PTHR34142">
    <property type="entry name" value="ENDO-BETA-1,4-GLUCANASE A"/>
    <property type="match status" value="1"/>
</dbReference>
<reference evidence="5 6" key="1">
    <citation type="submission" date="2020-08" db="EMBL/GenBank/DDBJ databases">
        <title>Genomic Encyclopedia of Type Strains, Phase IV (KMG-IV): sequencing the most valuable type-strain genomes for metagenomic binning, comparative biology and taxonomic classification.</title>
        <authorList>
            <person name="Goeker M."/>
        </authorList>
    </citation>
    <scope>NUCLEOTIDE SEQUENCE [LARGE SCALE GENOMIC DNA]</scope>
    <source>
        <strain evidence="5 6">DSM 19371</strain>
    </source>
</reference>
<dbReference type="Pfam" id="PF00150">
    <property type="entry name" value="Cellulase"/>
    <property type="match status" value="1"/>
</dbReference>
<dbReference type="SUPFAM" id="SSF51445">
    <property type="entry name" value="(Trans)glycosidases"/>
    <property type="match status" value="1"/>
</dbReference>
<dbReference type="GO" id="GO:0009251">
    <property type="term" value="P:glucan catabolic process"/>
    <property type="evidence" value="ECO:0007669"/>
    <property type="project" value="TreeGrafter"/>
</dbReference>
<dbReference type="RefSeq" id="WP_246428197.1">
    <property type="nucleotide sequence ID" value="NZ_JACIEU010000007.1"/>
</dbReference>
<keyword evidence="1 3" id="KW-0378">Hydrolase</keyword>